<name>H8WFB1_PSINU</name>
<sequence>QIQLLESVFNSGTTTPSREMIVGIAARLRQFGNIAEANVF</sequence>
<feature type="non-terminal residue" evidence="1">
    <location>
        <position position="1"/>
    </location>
</feature>
<evidence type="ECO:0000313" key="1">
    <source>
        <dbReference type="EMBL" id="CBX45515.1"/>
    </source>
</evidence>
<dbReference type="AlphaFoldDB" id="H8WFB1"/>
<organism evidence="1">
    <name type="scientific">Psilotum nudum</name>
    <name type="common">Whisk fern</name>
    <name type="synonym">Lycopodium nudum</name>
    <dbReference type="NCBI Taxonomy" id="3240"/>
    <lineage>
        <taxon>Eukaryota</taxon>
        <taxon>Viridiplantae</taxon>
        <taxon>Streptophyta</taxon>
        <taxon>Embryophyta</taxon>
        <taxon>Tracheophyta</taxon>
        <taxon>Polypodiopsida</taxon>
        <taxon>Ophioglossidae</taxon>
        <taxon>Psilotales</taxon>
        <taxon>Psilotaceae</taxon>
        <taxon>Psilotum</taxon>
    </lineage>
</organism>
<reference evidence="1" key="1">
    <citation type="submission" date="2010-10" db="EMBL/GenBank/DDBJ databases">
        <title>WUS-like genes evolved with ferns.</title>
        <authorList>
            <person name="Nardmann J."/>
            <person name="Werr W."/>
        </authorList>
    </citation>
    <scope>NUCLEOTIDE SEQUENCE</scope>
</reference>
<proteinExistence type="predicted"/>
<gene>
    <name evidence="1" type="primary">WOXA</name>
</gene>
<protein>
    <submittedName>
        <fullName evidence="1">Uncharacterized protein WOXA</fullName>
    </submittedName>
</protein>
<feature type="non-terminal residue" evidence="1">
    <location>
        <position position="40"/>
    </location>
</feature>
<dbReference type="EMBL" id="FR716465">
    <property type="protein sequence ID" value="CBX45515.1"/>
    <property type="molecule type" value="Genomic_DNA"/>
</dbReference>
<accession>H8WFB1</accession>